<reference evidence="2" key="1">
    <citation type="submission" date="2014-11" db="EMBL/GenBank/DDBJ databases">
        <authorList>
            <person name="Otto D Thomas"/>
            <person name="Naeem Raeece"/>
        </authorList>
    </citation>
    <scope>NUCLEOTIDE SEQUENCE</scope>
</reference>
<feature type="compositionally biased region" description="Basic and acidic residues" evidence="1">
    <location>
        <begin position="533"/>
        <end position="548"/>
    </location>
</feature>
<dbReference type="VEuPathDB" id="CryptoDB:Cvel_1998"/>
<accession>A0A0G4I8N7</accession>
<gene>
    <name evidence="2" type="ORF">Cvel_1998</name>
</gene>
<evidence type="ECO:0000313" key="2">
    <source>
        <dbReference type="EMBL" id="CEM53477.1"/>
    </source>
</evidence>
<sequence>MSGQRVEREAFPAVFTGCNAIRADCFVLHDQGPTVLEGAPLKGAWCLLLWTLFVQMLYQLCLRSLEPTPALKIDALPLHVRKDVAKGHMSRLDLRHMASACRTRLVSVQGFLNAGTAEDVARRAVRLNCIFQIVAANWADSSGSKLLKSLDSKGRVKAETPDAVSRLPSAVLNRARPDGMTLATVPSEATEIFQSGVEHSSPAAVLLEEEEMEGLSCPANSLMKAWQFKHAIAPWWSKLTDSKEYNKILKHIVDGLLAFHATDSNGDPARMSAKFDAAFQVSEYAARFTKKYAGPNEENECGKPVSVKKPDVHLALTCAEKWMIDVIMGSIPIPRKNKAGAWVTDPMTQRINDWWQAIEDVRNPTALWVQETWLLGVDQFFSGKLAAGGFAMLMACNTASEEGLSFAKKFICEGGYDYVGGHVNQLDPTDMKQFTKLFYKAYFDPDTGAEGTFKEAWETAVRNKALKPATGKDVKAWSPAAWYRSTLDQSQQIEGAWQENLHAVVCPEEPQKVQQNLLISDEDEDNGDNTDETELHPKDDIVEQPKDDIVEETADQNDTE</sequence>
<organism evidence="2">
    <name type="scientific">Chromera velia CCMP2878</name>
    <dbReference type="NCBI Taxonomy" id="1169474"/>
    <lineage>
        <taxon>Eukaryota</taxon>
        <taxon>Sar</taxon>
        <taxon>Alveolata</taxon>
        <taxon>Colpodellida</taxon>
        <taxon>Chromeraceae</taxon>
        <taxon>Chromera</taxon>
    </lineage>
</organism>
<evidence type="ECO:0000256" key="1">
    <source>
        <dbReference type="SAM" id="MobiDB-lite"/>
    </source>
</evidence>
<dbReference type="AlphaFoldDB" id="A0A0G4I8N7"/>
<feature type="region of interest" description="Disordered" evidence="1">
    <location>
        <begin position="518"/>
        <end position="560"/>
    </location>
</feature>
<protein>
    <submittedName>
        <fullName evidence="2">Uncharacterized protein</fullName>
    </submittedName>
</protein>
<proteinExistence type="predicted"/>
<dbReference type="EMBL" id="CDMZ01005699">
    <property type="protein sequence ID" value="CEM53477.1"/>
    <property type="molecule type" value="Genomic_DNA"/>
</dbReference>
<feature type="compositionally biased region" description="Acidic residues" evidence="1">
    <location>
        <begin position="549"/>
        <end position="560"/>
    </location>
</feature>
<feature type="compositionally biased region" description="Acidic residues" evidence="1">
    <location>
        <begin position="520"/>
        <end position="532"/>
    </location>
</feature>
<name>A0A0G4I8N7_9ALVE</name>